<evidence type="ECO:0000313" key="1">
    <source>
        <dbReference type="EMBL" id="GAA1926615.1"/>
    </source>
</evidence>
<comment type="caution">
    <text evidence="1">The sequence shown here is derived from an EMBL/GenBank/DDBJ whole genome shotgun (WGS) entry which is preliminary data.</text>
</comment>
<evidence type="ECO:0008006" key="3">
    <source>
        <dbReference type="Google" id="ProtNLM"/>
    </source>
</evidence>
<proteinExistence type="predicted"/>
<dbReference type="Gene3D" id="3.40.50.2000">
    <property type="entry name" value="Glycogen Phosphorylase B"/>
    <property type="match status" value="1"/>
</dbReference>
<reference evidence="1 2" key="1">
    <citation type="journal article" date="2019" name="Int. J. Syst. Evol. Microbiol.">
        <title>The Global Catalogue of Microorganisms (GCM) 10K type strain sequencing project: providing services to taxonomists for standard genome sequencing and annotation.</title>
        <authorList>
            <consortium name="The Broad Institute Genomics Platform"/>
            <consortium name="The Broad Institute Genome Sequencing Center for Infectious Disease"/>
            <person name="Wu L."/>
            <person name="Ma J."/>
        </authorList>
    </citation>
    <scope>NUCLEOTIDE SEQUENCE [LARGE SCALE GENOMIC DNA]</scope>
    <source>
        <strain evidence="1 2">JCM 14900</strain>
    </source>
</reference>
<dbReference type="EMBL" id="BAAAOF010000003">
    <property type="protein sequence ID" value="GAA1926615.1"/>
    <property type="molecule type" value="Genomic_DNA"/>
</dbReference>
<name>A0ABN2PPC2_9MICO</name>
<evidence type="ECO:0000313" key="2">
    <source>
        <dbReference type="Proteomes" id="UP001501343"/>
    </source>
</evidence>
<organism evidence="1 2">
    <name type="scientific">Microbacterium aoyamense</name>
    <dbReference type="NCBI Taxonomy" id="344166"/>
    <lineage>
        <taxon>Bacteria</taxon>
        <taxon>Bacillati</taxon>
        <taxon>Actinomycetota</taxon>
        <taxon>Actinomycetes</taxon>
        <taxon>Micrococcales</taxon>
        <taxon>Microbacteriaceae</taxon>
        <taxon>Microbacterium</taxon>
    </lineage>
</organism>
<protein>
    <recommendedName>
        <fullName evidence="3">Glycosyltransferase</fullName>
    </recommendedName>
</protein>
<sequence length="399" mass="43857">MLRALRIRLQRIPLVQRSWRRRQDRRAARAAGTTSSGRTPVRLLIGPVNSAGQGYAWARAAERLPGVSASDFMYRTPQDVFAYPADHVVDTVLFRTNGFWRARQRRAVLRRFTHVIVESGRHLFGTDGTVSGQLDMMTAAGIRVALLFHGSDIRRPSAHAQVERDSPFHAGGYDDSGRLEEITARNHALADAAGLPVFVSTPDLLGELPGAEWLPVVVDVDRWGRAAKQPPLSRERPIVVHAPSNSGLKGSALVAPALRRLDEEGLIEYREIHGVPADRMPSVYGDADIVLDQFSLGIYGVATCEAMAAGRVVISHVAEQTRRIVRERTGLDLPVVQARADELEALLREVVADPAPFVDRAARGPAFVREVHDGRRSADALRGFLGIRSDPPFRSDVGH</sequence>
<dbReference type="SUPFAM" id="SSF53756">
    <property type="entry name" value="UDP-Glycosyltransferase/glycogen phosphorylase"/>
    <property type="match status" value="1"/>
</dbReference>
<dbReference type="Proteomes" id="UP001501343">
    <property type="component" value="Unassembled WGS sequence"/>
</dbReference>
<dbReference type="RefSeq" id="WP_248150665.1">
    <property type="nucleotide sequence ID" value="NZ_BAAAOF010000003.1"/>
</dbReference>
<gene>
    <name evidence="1" type="ORF">GCM10009775_18510</name>
</gene>
<accession>A0ABN2PPC2</accession>
<keyword evidence="2" id="KW-1185">Reference proteome</keyword>